<protein>
    <submittedName>
        <fullName evidence="1">TIGR02444 family protein</fullName>
    </submittedName>
</protein>
<dbReference type="Pfam" id="PF09523">
    <property type="entry name" value="DUF2390"/>
    <property type="match status" value="1"/>
</dbReference>
<organism evidence="1 2">
    <name type="scientific">Aidingimonas halophila</name>
    <dbReference type="NCBI Taxonomy" id="574349"/>
    <lineage>
        <taxon>Bacteria</taxon>
        <taxon>Pseudomonadati</taxon>
        <taxon>Pseudomonadota</taxon>
        <taxon>Gammaproteobacteria</taxon>
        <taxon>Oceanospirillales</taxon>
        <taxon>Halomonadaceae</taxon>
        <taxon>Aidingimonas</taxon>
    </lineage>
</organism>
<accession>A0A1H2Y405</accession>
<dbReference type="EMBL" id="FNNI01000003">
    <property type="protein sequence ID" value="SDW99856.1"/>
    <property type="molecule type" value="Genomic_DNA"/>
</dbReference>
<dbReference type="InterPro" id="IPR012659">
    <property type="entry name" value="CHP02444"/>
</dbReference>
<sequence length="164" mass="18444">MALYSSDGVEASCLVLQDEGGTDVCELLWLCWLNRHGLTTTEDIEGHLAAVRQWQADMTHPLRHRRRTLKEATKNQASRAELRQALKHAELLAEREALLLLQDLAEHGGGTRLLHQEDPPLSRRLAQWLPHPKECLSRSLEEALMTLSMTSTVLTLPPSRASLN</sequence>
<keyword evidence="2" id="KW-1185">Reference proteome</keyword>
<dbReference type="STRING" id="574349.SAMN05443545_103364"/>
<evidence type="ECO:0000313" key="1">
    <source>
        <dbReference type="EMBL" id="SDW99856.1"/>
    </source>
</evidence>
<gene>
    <name evidence="1" type="ORF">SAMN05443545_103364</name>
</gene>
<reference evidence="1 2" key="1">
    <citation type="submission" date="2016-10" db="EMBL/GenBank/DDBJ databases">
        <authorList>
            <person name="de Groot N.N."/>
        </authorList>
    </citation>
    <scope>NUCLEOTIDE SEQUENCE [LARGE SCALE GENOMIC DNA]</scope>
    <source>
        <strain evidence="1 2">DSM 19219</strain>
    </source>
</reference>
<dbReference type="AlphaFoldDB" id="A0A1H2Y405"/>
<dbReference type="Proteomes" id="UP000198500">
    <property type="component" value="Unassembled WGS sequence"/>
</dbReference>
<proteinExistence type="predicted"/>
<dbReference type="NCBIfam" id="TIGR02444">
    <property type="entry name" value="TIGR02444 family protein"/>
    <property type="match status" value="1"/>
</dbReference>
<name>A0A1H2Y405_9GAMM</name>
<evidence type="ECO:0000313" key="2">
    <source>
        <dbReference type="Proteomes" id="UP000198500"/>
    </source>
</evidence>